<gene>
    <name evidence="3" type="ORF">BO71DRAFT_414906</name>
</gene>
<keyword evidence="2" id="KW-0472">Membrane</keyword>
<name>A0A319CRT3_9EURO</name>
<dbReference type="EMBL" id="KZ826268">
    <property type="protein sequence ID" value="PYH87380.1"/>
    <property type="molecule type" value="Genomic_DNA"/>
</dbReference>
<evidence type="ECO:0000313" key="3">
    <source>
        <dbReference type="EMBL" id="PYH87380.1"/>
    </source>
</evidence>
<keyword evidence="4" id="KW-1185">Reference proteome</keyword>
<evidence type="ECO:0000256" key="2">
    <source>
        <dbReference type="SAM" id="Phobius"/>
    </source>
</evidence>
<keyword evidence="2" id="KW-0812">Transmembrane</keyword>
<protein>
    <submittedName>
        <fullName evidence="3">Uncharacterized protein</fullName>
    </submittedName>
</protein>
<feature type="transmembrane region" description="Helical" evidence="2">
    <location>
        <begin position="81"/>
        <end position="103"/>
    </location>
</feature>
<reference evidence="3 4" key="1">
    <citation type="submission" date="2018-02" db="EMBL/GenBank/DDBJ databases">
        <title>The genomes of Aspergillus section Nigri reveals drivers in fungal speciation.</title>
        <authorList>
            <consortium name="DOE Joint Genome Institute"/>
            <person name="Vesth T.C."/>
            <person name="Nybo J."/>
            <person name="Theobald S."/>
            <person name="Brandl J."/>
            <person name="Frisvad J.C."/>
            <person name="Nielsen K.F."/>
            <person name="Lyhne E.K."/>
            <person name="Kogle M.E."/>
            <person name="Kuo A."/>
            <person name="Riley R."/>
            <person name="Clum A."/>
            <person name="Nolan M."/>
            <person name="Lipzen A."/>
            <person name="Salamov A."/>
            <person name="Henrissat B."/>
            <person name="Wiebenga A."/>
            <person name="De vries R.P."/>
            <person name="Grigoriev I.V."/>
            <person name="Mortensen U.H."/>
            <person name="Andersen M.R."/>
            <person name="Baker S.E."/>
        </authorList>
    </citation>
    <scope>NUCLEOTIDE SEQUENCE [LARGE SCALE GENOMIC DNA]</scope>
    <source>
        <strain evidence="3 4">CBS 707.79</strain>
    </source>
</reference>
<feature type="region of interest" description="Disordered" evidence="1">
    <location>
        <begin position="55"/>
        <end position="76"/>
    </location>
</feature>
<dbReference type="VEuPathDB" id="FungiDB:BO71DRAFT_414906"/>
<organism evidence="3 4">
    <name type="scientific">Aspergillus ellipticus CBS 707.79</name>
    <dbReference type="NCBI Taxonomy" id="1448320"/>
    <lineage>
        <taxon>Eukaryota</taxon>
        <taxon>Fungi</taxon>
        <taxon>Dikarya</taxon>
        <taxon>Ascomycota</taxon>
        <taxon>Pezizomycotina</taxon>
        <taxon>Eurotiomycetes</taxon>
        <taxon>Eurotiomycetidae</taxon>
        <taxon>Eurotiales</taxon>
        <taxon>Aspergillaceae</taxon>
        <taxon>Aspergillus</taxon>
        <taxon>Aspergillus subgen. Circumdati</taxon>
    </lineage>
</organism>
<dbReference type="Proteomes" id="UP000247810">
    <property type="component" value="Unassembled WGS sequence"/>
</dbReference>
<evidence type="ECO:0000256" key="1">
    <source>
        <dbReference type="SAM" id="MobiDB-lite"/>
    </source>
</evidence>
<feature type="compositionally biased region" description="Basic and acidic residues" evidence="1">
    <location>
        <begin position="195"/>
        <end position="247"/>
    </location>
</feature>
<feature type="region of interest" description="Disordered" evidence="1">
    <location>
        <begin position="195"/>
        <end position="250"/>
    </location>
</feature>
<proteinExistence type="predicted"/>
<evidence type="ECO:0000313" key="4">
    <source>
        <dbReference type="Proteomes" id="UP000247810"/>
    </source>
</evidence>
<accession>A0A319CRT3</accession>
<keyword evidence="2" id="KW-1133">Transmembrane helix</keyword>
<feature type="compositionally biased region" description="Polar residues" evidence="1">
    <location>
        <begin position="55"/>
        <end position="69"/>
    </location>
</feature>
<dbReference type="AlphaFoldDB" id="A0A319CRT3"/>
<sequence length="272" mass="29056">MMPTMVSSPNGDVSYYHPTAQTDIEAAKSNNGIPAANQNQNLPYAHAWGSNIPGTQNDQTALASDTSSPNRRRSKDDKDHCCCLWVVMITISCMFAIQMGHIITSPECSCVVFTQAGNFSATADGGNATVTLPAGAVGPALTASTAHTSVAVAGTVTGTTATTNTDAAAAAAATITVGAEPRHVRDFAYVRTEGEPGRKVESKVEQKGEAKPGSKVEARPEVKPEVKPELSRDKNFANEKDKSDSKNKNNNNHYYYHHHHSFFHWLGDILGL</sequence>